<evidence type="ECO:0000256" key="2">
    <source>
        <dbReference type="ARBA" id="ARBA00022840"/>
    </source>
</evidence>
<evidence type="ECO:0000256" key="5">
    <source>
        <dbReference type="SAM" id="MobiDB-lite"/>
    </source>
</evidence>
<reference evidence="8" key="1">
    <citation type="submission" date="2025-08" db="UniProtKB">
        <authorList>
            <consortium name="RefSeq"/>
        </authorList>
    </citation>
    <scope>IDENTIFICATION</scope>
    <source>
        <tissue evidence="8">Whole sample</tissue>
    </source>
</reference>
<feature type="binding site" evidence="3">
    <location>
        <position position="40"/>
    </location>
    <ligand>
        <name>ATP</name>
        <dbReference type="ChEBI" id="CHEBI:30616"/>
    </ligand>
</feature>
<evidence type="ECO:0000313" key="8">
    <source>
        <dbReference type="RefSeq" id="XP_022301544.1"/>
    </source>
</evidence>
<name>A0A8B8BFH5_CRAVI</name>
<dbReference type="Proteomes" id="UP000694844">
    <property type="component" value="Chromosome 8"/>
</dbReference>
<dbReference type="KEGG" id="cvn:111109634"/>
<feature type="region of interest" description="Disordered" evidence="5">
    <location>
        <begin position="313"/>
        <end position="332"/>
    </location>
</feature>
<keyword evidence="4" id="KW-0418">Kinase</keyword>
<dbReference type="PROSITE" id="PS00108">
    <property type="entry name" value="PROTEIN_KINASE_ST"/>
    <property type="match status" value="1"/>
</dbReference>
<dbReference type="AlphaFoldDB" id="A0A8B8BFH5"/>
<proteinExistence type="inferred from homology"/>
<evidence type="ECO:0000256" key="1">
    <source>
        <dbReference type="ARBA" id="ARBA00022741"/>
    </source>
</evidence>
<evidence type="ECO:0000256" key="4">
    <source>
        <dbReference type="RuleBase" id="RU000304"/>
    </source>
</evidence>
<dbReference type="PROSITE" id="PS00107">
    <property type="entry name" value="PROTEIN_KINASE_ATP"/>
    <property type="match status" value="1"/>
</dbReference>
<keyword evidence="4" id="KW-0723">Serine/threonine-protein kinase</keyword>
<dbReference type="SUPFAM" id="SSF56112">
    <property type="entry name" value="Protein kinase-like (PK-like)"/>
    <property type="match status" value="1"/>
</dbReference>
<sequence>MSSFDDYDILGEIGRGTYGHVYKAQLKGGGGNREVLAIKKIDFTKANSKELEHLRREESILKNLCEQRHENIVRYVASFATESVLYVVTEYCPGGSLHDYLRQVRTGLDEQEFKLYLEQILNGVKYLHSKKITHRDLKTKNILLTSDSRIKIADFGVAKEQSCRQVTPNTVYVGTLHYIAPEMADGRGVYDEKVDIWAIGCDCYEMGTSKYAFEGRNGSELMEAIKRNQLPSMTNLRFCEPLQQMIVRMLAFDPAKRPDAATLYDEVSRHRCQNLNPPQRCHKTTQVFAHSTAVPGPNGKAVFLSSLSTISQDTGQAKEPMQNTDSFDKGGGHAILDVSRSLSLGFNGKKQAWGGDENTDSFANTGNSSLSPAVYRSVSRDSMKDGRRNTETRSRKSSSSSMGDSSYDIGREYQRSLDKFDKLLYNTLTAEGGRDVYRQLGALLLEEGPIEQFTERVEAVLGERFAFLRTLVLTVKNLEDGVREYANK</sequence>
<dbReference type="InterPro" id="IPR000719">
    <property type="entry name" value="Prot_kinase_dom"/>
</dbReference>
<evidence type="ECO:0000256" key="3">
    <source>
        <dbReference type="PROSITE-ProRule" id="PRU10141"/>
    </source>
</evidence>
<keyword evidence="4" id="KW-0808">Transferase</keyword>
<dbReference type="InterPro" id="IPR045269">
    <property type="entry name" value="Atg1-like"/>
</dbReference>
<dbReference type="Gene3D" id="1.10.510.10">
    <property type="entry name" value="Transferase(Phosphotransferase) domain 1"/>
    <property type="match status" value="1"/>
</dbReference>
<dbReference type="InterPro" id="IPR011009">
    <property type="entry name" value="Kinase-like_dom_sf"/>
</dbReference>
<evidence type="ECO:0000259" key="6">
    <source>
        <dbReference type="PROSITE" id="PS50011"/>
    </source>
</evidence>
<dbReference type="GO" id="GO:0005737">
    <property type="term" value="C:cytoplasm"/>
    <property type="evidence" value="ECO:0007669"/>
    <property type="project" value="TreeGrafter"/>
</dbReference>
<feature type="compositionally biased region" description="Low complexity" evidence="5">
    <location>
        <begin position="397"/>
        <end position="406"/>
    </location>
</feature>
<feature type="region of interest" description="Disordered" evidence="5">
    <location>
        <begin position="373"/>
        <end position="408"/>
    </location>
</feature>
<dbReference type="SMART" id="SM00220">
    <property type="entry name" value="S_TKc"/>
    <property type="match status" value="1"/>
</dbReference>
<dbReference type="RefSeq" id="XP_022301544.1">
    <property type="nucleotide sequence ID" value="XM_022445836.1"/>
</dbReference>
<protein>
    <submittedName>
        <fullName evidence="8">Aurora kinase A-like</fullName>
    </submittedName>
</protein>
<dbReference type="OrthoDB" id="248923at2759"/>
<keyword evidence="2 3" id="KW-0067">ATP-binding</keyword>
<dbReference type="GO" id="GO:0004674">
    <property type="term" value="F:protein serine/threonine kinase activity"/>
    <property type="evidence" value="ECO:0007669"/>
    <property type="project" value="UniProtKB-KW"/>
</dbReference>
<dbReference type="InterPro" id="IPR017441">
    <property type="entry name" value="Protein_kinase_ATP_BS"/>
</dbReference>
<dbReference type="GO" id="GO:0005524">
    <property type="term" value="F:ATP binding"/>
    <property type="evidence" value="ECO:0007669"/>
    <property type="project" value="UniProtKB-UniRule"/>
</dbReference>
<evidence type="ECO:0000313" key="7">
    <source>
        <dbReference type="Proteomes" id="UP000694844"/>
    </source>
</evidence>
<dbReference type="GO" id="GO:0006914">
    <property type="term" value="P:autophagy"/>
    <property type="evidence" value="ECO:0007669"/>
    <property type="project" value="UniProtKB-ARBA"/>
</dbReference>
<gene>
    <name evidence="8" type="primary">LOC111109634</name>
</gene>
<dbReference type="PROSITE" id="PS50011">
    <property type="entry name" value="PROTEIN_KINASE_DOM"/>
    <property type="match status" value="1"/>
</dbReference>
<keyword evidence="7" id="KW-1185">Reference proteome</keyword>
<dbReference type="Pfam" id="PF00069">
    <property type="entry name" value="Pkinase"/>
    <property type="match status" value="1"/>
</dbReference>
<dbReference type="InterPro" id="IPR008271">
    <property type="entry name" value="Ser/Thr_kinase_AS"/>
</dbReference>
<feature type="compositionally biased region" description="Polar residues" evidence="5">
    <location>
        <begin position="313"/>
        <end position="325"/>
    </location>
</feature>
<comment type="similarity">
    <text evidence="4">Belongs to the protein kinase superfamily.</text>
</comment>
<accession>A0A8B8BFH5</accession>
<feature type="compositionally biased region" description="Basic and acidic residues" evidence="5">
    <location>
        <begin position="378"/>
        <end position="394"/>
    </location>
</feature>
<keyword evidence="1 3" id="KW-0547">Nucleotide-binding</keyword>
<dbReference type="PANTHER" id="PTHR24348">
    <property type="entry name" value="SERINE/THREONINE-PROTEIN KINASE UNC-51-RELATED"/>
    <property type="match status" value="1"/>
</dbReference>
<organism evidence="7 8">
    <name type="scientific">Crassostrea virginica</name>
    <name type="common">Eastern oyster</name>
    <dbReference type="NCBI Taxonomy" id="6565"/>
    <lineage>
        <taxon>Eukaryota</taxon>
        <taxon>Metazoa</taxon>
        <taxon>Spiralia</taxon>
        <taxon>Lophotrochozoa</taxon>
        <taxon>Mollusca</taxon>
        <taxon>Bivalvia</taxon>
        <taxon>Autobranchia</taxon>
        <taxon>Pteriomorphia</taxon>
        <taxon>Ostreida</taxon>
        <taxon>Ostreoidea</taxon>
        <taxon>Ostreidae</taxon>
        <taxon>Crassostrea</taxon>
    </lineage>
</organism>
<dbReference type="GO" id="GO:0010506">
    <property type="term" value="P:regulation of autophagy"/>
    <property type="evidence" value="ECO:0007669"/>
    <property type="project" value="InterPro"/>
</dbReference>
<dbReference type="GeneID" id="111109634"/>
<feature type="domain" description="Protein kinase" evidence="6">
    <location>
        <begin position="7"/>
        <end position="273"/>
    </location>
</feature>